<protein>
    <submittedName>
        <fullName evidence="1">Uncharacterized protein</fullName>
    </submittedName>
</protein>
<comment type="caution">
    <text evidence="1">The sequence shown here is derived from an EMBL/GenBank/DDBJ whole genome shotgun (WGS) entry which is preliminary data.</text>
</comment>
<sequence length="567" mass="64557">MCIPAFDSERQRLLTEAVSLTVQISRLDRCPRQQRLRDRLTQLQHHLTGFSHPIGTQPLLPSEIPPEVRQCFVQAVQLLPIYRTLGSNAQTYGTWQSTTLSQYRADTIPVSWSSDAFSAQLMAMFELQTTEQTTITTTRTSTQANINQHQRVIQALLDRYNQLTTPSDNLALFQALVGELPIPIAALHTVATPSQVIFLLDYEGDRLRRNEQWDSLNVGEQQAVQTFLQTMTTFEFSQFANFPTFGKFNATVLRPDLCQALAQVTGVSMFQVVRILQQAIGLVKLTKAETFLVHDICGHGWQHLLTQFGGDYAILALADQPLKPGLAAYTAVGPIALREVIQREVAQLSGDRIRIDIELARRFFHGEVTQRLTCLLTHLIGEMLADFHEFKWVWQNPADAAQLPSSSTFHTLPAKLDLSILDVEFLFARLLHPLLNLTIHPQTDSLLEQSLLTEWGQFDTATRRQLKRSLLQLHHIFWEEYLTHYQSIATQPNGQLGQIISNLLYIQNTSNALYRSDWAKTDLPFQDLLSLFIGCYCSENAYDRFWQLDEILAQYFIPCWLQLPGCN</sequence>
<keyword evidence="2" id="KW-1185">Reference proteome</keyword>
<gene>
    <name evidence="1" type="ORF">IQ266_09880</name>
</gene>
<accession>A0A928VK34</accession>
<dbReference type="AlphaFoldDB" id="A0A928VK34"/>
<organism evidence="1 2">
    <name type="scientific">Romeriopsis navalis LEGE 11480</name>
    <dbReference type="NCBI Taxonomy" id="2777977"/>
    <lineage>
        <taxon>Bacteria</taxon>
        <taxon>Bacillati</taxon>
        <taxon>Cyanobacteriota</taxon>
        <taxon>Cyanophyceae</taxon>
        <taxon>Leptolyngbyales</taxon>
        <taxon>Leptolyngbyaceae</taxon>
        <taxon>Romeriopsis</taxon>
        <taxon>Romeriopsis navalis</taxon>
    </lineage>
</organism>
<dbReference type="Proteomes" id="UP000625316">
    <property type="component" value="Unassembled WGS sequence"/>
</dbReference>
<reference evidence="1" key="1">
    <citation type="submission" date="2020-10" db="EMBL/GenBank/DDBJ databases">
        <authorList>
            <person name="Castelo-Branco R."/>
            <person name="Eusebio N."/>
            <person name="Adriana R."/>
            <person name="Vieira A."/>
            <person name="Brugerolle De Fraissinette N."/>
            <person name="Rezende De Castro R."/>
            <person name="Schneider M.P."/>
            <person name="Vasconcelos V."/>
            <person name="Leao P.N."/>
        </authorList>
    </citation>
    <scope>NUCLEOTIDE SEQUENCE</scope>
    <source>
        <strain evidence="1">LEGE 11480</strain>
    </source>
</reference>
<dbReference type="RefSeq" id="WP_264324863.1">
    <property type="nucleotide sequence ID" value="NZ_JADEXQ010000027.1"/>
</dbReference>
<proteinExistence type="predicted"/>
<dbReference type="EMBL" id="JADEXQ010000027">
    <property type="protein sequence ID" value="MBE9030036.1"/>
    <property type="molecule type" value="Genomic_DNA"/>
</dbReference>
<evidence type="ECO:0000313" key="1">
    <source>
        <dbReference type="EMBL" id="MBE9030036.1"/>
    </source>
</evidence>
<evidence type="ECO:0000313" key="2">
    <source>
        <dbReference type="Proteomes" id="UP000625316"/>
    </source>
</evidence>
<name>A0A928VK34_9CYAN</name>